<proteinExistence type="predicted"/>
<organism evidence="1 3">
    <name type="scientific">Methylocella tundrae</name>
    <dbReference type="NCBI Taxonomy" id="227605"/>
    <lineage>
        <taxon>Bacteria</taxon>
        <taxon>Pseudomonadati</taxon>
        <taxon>Pseudomonadota</taxon>
        <taxon>Alphaproteobacteria</taxon>
        <taxon>Hyphomicrobiales</taxon>
        <taxon>Beijerinckiaceae</taxon>
        <taxon>Methylocella</taxon>
    </lineage>
</organism>
<dbReference type="Proteomes" id="UP000485880">
    <property type="component" value="Unassembled WGS sequence"/>
</dbReference>
<accession>A0A4U8Z4M6</accession>
<dbReference type="EMBL" id="LR536450">
    <property type="protein sequence ID" value="VFU10453.1"/>
    <property type="molecule type" value="Genomic_DNA"/>
</dbReference>
<gene>
    <name evidence="2" type="ORF">MPC4_70040</name>
    <name evidence="1" type="ORF">MTUNDRAET4_3566</name>
</gene>
<evidence type="ECO:0000313" key="1">
    <source>
        <dbReference type="EMBL" id="VFU10453.1"/>
    </source>
</evidence>
<keyword evidence="4" id="KW-1185">Reference proteome</keyword>
<protein>
    <submittedName>
        <fullName evidence="1">Uncharacterized protein</fullName>
    </submittedName>
</protein>
<dbReference type="Proteomes" id="UP000294360">
    <property type="component" value="Chromosome"/>
</dbReference>
<reference evidence="2 4" key="2">
    <citation type="submission" date="2019-05" db="EMBL/GenBank/DDBJ databases">
        <authorList>
            <person name="Farhan Ul Haque M."/>
        </authorList>
    </citation>
    <scope>NUCLEOTIDE SEQUENCE [LARGE SCALE GENOMIC DNA]</scope>
    <source>
        <strain evidence="2">2</strain>
    </source>
</reference>
<dbReference type="OrthoDB" id="7363897at2"/>
<evidence type="ECO:0000313" key="4">
    <source>
        <dbReference type="Proteomes" id="UP000485880"/>
    </source>
</evidence>
<evidence type="ECO:0000313" key="2">
    <source>
        <dbReference type="EMBL" id="VTZ52152.1"/>
    </source>
</evidence>
<dbReference type="AlphaFoldDB" id="A0A4U8Z4M6"/>
<dbReference type="EMBL" id="CABFMQ020000131">
    <property type="protein sequence ID" value="VTZ52152.1"/>
    <property type="molecule type" value="Genomic_DNA"/>
</dbReference>
<reference evidence="1 3" key="1">
    <citation type="submission" date="2019-03" db="EMBL/GenBank/DDBJ databases">
        <authorList>
            <person name="Kox A.R. M."/>
        </authorList>
    </citation>
    <scope>NUCLEOTIDE SEQUENCE [LARGE SCALE GENOMIC DNA]</scope>
    <source>
        <strain evidence="1">MTUNDRAET4 annotated genome</strain>
    </source>
</reference>
<evidence type="ECO:0000313" key="3">
    <source>
        <dbReference type="Proteomes" id="UP000294360"/>
    </source>
</evidence>
<dbReference type="RefSeq" id="WP_134491194.1">
    <property type="nucleotide sequence ID" value="NZ_CABFMQ020000131.1"/>
</dbReference>
<sequence length="71" mass="7993">MGLMELILTVCSLAQPAQCQEQNLTFVDQGESLMQCAMSAPPTIADWVNHHPTRFVVKWRCGYPEQEGKDL</sequence>
<name>A0A4U8Z4M6_METTU</name>
<dbReference type="KEGG" id="mtun:MTUNDRAET4_3566"/>